<evidence type="ECO:0000313" key="4">
    <source>
        <dbReference type="Proteomes" id="UP000051562"/>
    </source>
</evidence>
<accession>A0A0Q3I1K4</accession>
<organism evidence="3 4">
    <name type="scientific">Bosea thiooxidans</name>
    <dbReference type="NCBI Taxonomy" id="53254"/>
    <lineage>
        <taxon>Bacteria</taxon>
        <taxon>Pseudomonadati</taxon>
        <taxon>Pseudomonadota</taxon>
        <taxon>Alphaproteobacteria</taxon>
        <taxon>Hyphomicrobiales</taxon>
        <taxon>Boseaceae</taxon>
        <taxon>Bosea</taxon>
    </lineage>
</organism>
<gene>
    <name evidence="3" type="ORF">ARD30_05920</name>
</gene>
<dbReference type="GO" id="GO:0016787">
    <property type="term" value="F:hydrolase activity"/>
    <property type="evidence" value="ECO:0007669"/>
    <property type="project" value="UniProtKB-KW"/>
</dbReference>
<dbReference type="Pfam" id="PF07859">
    <property type="entry name" value="Abhydrolase_3"/>
    <property type="match status" value="1"/>
</dbReference>
<proteinExistence type="predicted"/>
<dbReference type="Gene3D" id="3.40.50.1820">
    <property type="entry name" value="alpha/beta hydrolase"/>
    <property type="match status" value="1"/>
</dbReference>
<keyword evidence="1" id="KW-0378">Hydrolase</keyword>
<dbReference type="InterPro" id="IPR029058">
    <property type="entry name" value="AB_hydrolase_fold"/>
</dbReference>
<dbReference type="SUPFAM" id="SSF53474">
    <property type="entry name" value="alpha/beta-Hydrolases"/>
    <property type="match status" value="1"/>
</dbReference>
<evidence type="ECO:0000256" key="1">
    <source>
        <dbReference type="ARBA" id="ARBA00022801"/>
    </source>
</evidence>
<dbReference type="Proteomes" id="UP000051562">
    <property type="component" value="Unassembled WGS sequence"/>
</dbReference>
<protein>
    <recommendedName>
        <fullName evidence="2">Alpha/beta hydrolase fold-3 domain-containing protein</fullName>
    </recommendedName>
</protein>
<dbReference type="PANTHER" id="PTHR48081:SF8">
    <property type="entry name" value="ALPHA_BETA HYDROLASE FOLD-3 DOMAIN-CONTAINING PROTEIN-RELATED"/>
    <property type="match status" value="1"/>
</dbReference>
<keyword evidence="4" id="KW-1185">Reference proteome</keyword>
<dbReference type="AlphaFoldDB" id="A0A0Q3I1K4"/>
<sequence length="294" mass="31210">MPIHYLMLQRNSEGEPMPAIAAQRLQPVLSVFWREEILSARGETFTGRLYVPAEVPDNAGLVLHLHGGHFNSGSPAEGQAVATALTEAGAVVFSLSYPLAPVQRFPETLERIYAALEALARGRNRWATRGAPLYIAGEEAGGNLAAALAMMARDRGGPDLAGQILFSPMLDACLGTASLRGAQAGPVGCRWADGWADYLGTPERAAHPYAAPLQATRLAGLPPALLISGQDDPMRDEAAQYAARLGQSGIAVRHVEFSAPTRWPQAYADAAEEGSCLCKSCGEIAAFYERTAPS</sequence>
<dbReference type="EMBL" id="LMAR01000056">
    <property type="protein sequence ID" value="KQK28863.1"/>
    <property type="molecule type" value="Genomic_DNA"/>
</dbReference>
<evidence type="ECO:0000259" key="2">
    <source>
        <dbReference type="Pfam" id="PF07859"/>
    </source>
</evidence>
<dbReference type="InterPro" id="IPR013094">
    <property type="entry name" value="AB_hydrolase_3"/>
</dbReference>
<dbReference type="PANTHER" id="PTHR48081">
    <property type="entry name" value="AB HYDROLASE SUPERFAMILY PROTEIN C4A8.06C"/>
    <property type="match status" value="1"/>
</dbReference>
<dbReference type="InterPro" id="IPR050300">
    <property type="entry name" value="GDXG_lipolytic_enzyme"/>
</dbReference>
<feature type="domain" description="Alpha/beta hydrolase fold-3" evidence="2">
    <location>
        <begin position="62"/>
        <end position="257"/>
    </location>
</feature>
<dbReference type="STRING" id="53254.SAMN05660750_04694"/>
<name>A0A0Q3I1K4_9HYPH</name>
<evidence type="ECO:0000313" key="3">
    <source>
        <dbReference type="EMBL" id="KQK28863.1"/>
    </source>
</evidence>
<reference evidence="3 4" key="1">
    <citation type="submission" date="2015-10" db="EMBL/GenBank/DDBJ databases">
        <title>Draft genome of Bosea thiooxidans.</title>
        <authorList>
            <person name="Wang X."/>
        </authorList>
    </citation>
    <scope>NUCLEOTIDE SEQUENCE [LARGE SCALE GENOMIC DNA]</scope>
    <source>
        <strain evidence="3 4">CGMCC 9174</strain>
    </source>
</reference>
<comment type="caution">
    <text evidence="3">The sequence shown here is derived from an EMBL/GenBank/DDBJ whole genome shotgun (WGS) entry which is preliminary data.</text>
</comment>